<dbReference type="InterPro" id="IPR008538">
    <property type="entry name" value="Uma2"/>
</dbReference>
<protein>
    <submittedName>
        <fullName evidence="2">Uma2 family endonuclease</fullName>
    </submittedName>
</protein>
<dbReference type="SUPFAM" id="SSF52980">
    <property type="entry name" value="Restriction endonuclease-like"/>
    <property type="match status" value="1"/>
</dbReference>
<evidence type="ECO:0000313" key="3">
    <source>
        <dbReference type="Proteomes" id="UP001596413"/>
    </source>
</evidence>
<dbReference type="CDD" id="cd06260">
    <property type="entry name" value="DUF820-like"/>
    <property type="match status" value="1"/>
</dbReference>
<keyword evidence="2" id="KW-0255">Endonuclease</keyword>
<organism evidence="2 3">
    <name type="scientific">Streptomyces polyrhachis</name>
    <dbReference type="NCBI Taxonomy" id="1282885"/>
    <lineage>
        <taxon>Bacteria</taxon>
        <taxon>Bacillati</taxon>
        <taxon>Actinomycetota</taxon>
        <taxon>Actinomycetes</taxon>
        <taxon>Kitasatosporales</taxon>
        <taxon>Streptomycetaceae</taxon>
        <taxon>Streptomyces</taxon>
    </lineage>
</organism>
<feature type="domain" description="Putative restriction endonuclease" evidence="1">
    <location>
        <begin position="25"/>
        <end position="187"/>
    </location>
</feature>
<dbReference type="EMBL" id="JBHSZO010000053">
    <property type="protein sequence ID" value="MFC7221174.1"/>
    <property type="molecule type" value="Genomic_DNA"/>
</dbReference>
<comment type="caution">
    <text evidence="2">The sequence shown here is derived from an EMBL/GenBank/DDBJ whole genome shotgun (WGS) entry which is preliminary data.</text>
</comment>
<dbReference type="Gene3D" id="3.90.1570.10">
    <property type="entry name" value="tt1808, chain A"/>
    <property type="match status" value="1"/>
</dbReference>
<keyword evidence="2" id="KW-0540">Nuclease</keyword>
<dbReference type="InterPro" id="IPR011335">
    <property type="entry name" value="Restrct_endonuc-II-like"/>
</dbReference>
<keyword evidence="3" id="KW-1185">Reference proteome</keyword>
<name>A0ABW2GQ26_9ACTN</name>
<dbReference type="PANTHER" id="PTHR35400">
    <property type="entry name" value="SLR1083 PROTEIN"/>
    <property type="match status" value="1"/>
</dbReference>
<dbReference type="InterPro" id="IPR012296">
    <property type="entry name" value="Nuclease_put_TT1808"/>
</dbReference>
<dbReference type="Proteomes" id="UP001596413">
    <property type="component" value="Unassembled WGS sequence"/>
</dbReference>
<proteinExistence type="predicted"/>
<reference evidence="3" key="1">
    <citation type="journal article" date="2019" name="Int. J. Syst. Evol. Microbiol.">
        <title>The Global Catalogue of Microorganisms (GCM) 10K type strain sequencing project: providing services to taxonomists for standard genome sequencing and annotation.</title>
        <authorList>
            <consortium name="The Broad Institute Genomics Platform"/>
            <consortium name="The Broad Institute Genome Sequencing Center for Infectious Disease"/>
            <person name="Wu L."/>
            <person name="Ma J."/>
        </authorList>
    </citation>
    <scope>NUCLEOTIDE SEQUENCE [LARGE SCALE GENOMIC DNA]</scope>
    <source>
        <strain evidence="3">CGMCC 1.13681</strain>
    </source>
</reference>
<keyword evidence="2" id="KW-0378">Hydrolase</keyword>
<sequence>MTAEALPAEHTIQWPVPPEQGYTVDDLFTLPGLPPHTELIDGSLVFVSPQRVFHSLVMYLLEAGLRRTAPPEVRVRREMTVVIDKRQGPEPDLLVVSAEAEADTGQTHYRAEDVSLAVEVVSPDSEARDRLRKPQLYAKGGIEHFWRVEQGEDGLPVAYVYERDPATGEYALTGIHRNRLKLAVPFPVDIDLTELERL</sequence>
<dbReference type="PANTHER" id="PTHR35400:SF3">
    <property type="entry name" value="SLL1072 PROTEIN"/>
    <property type="match status" value="1"/>
</dbReference>
<dbReference type="Pfam" id="PF05685">
    <property type="entry name" value="Uma2"/>
    <property type="match status" value="1"/>
</dbReference>
<accession>A0ABW2GQ26</accession>
<dbReference type="GO" id="GO:0004519">
    <property type="term" value="F:endonuclease activity"/>
    <property type="evidence" value="ECO:0007669"/>
    <property type="project" value="UniProtKB-KW"/>
</dbReference>
<gene>
    <name evidence="2" type="ORF">ACFQLX_23870</name>
</gene>
<dbReference type="RefSeq" id="WP_386418351.1">
    <property type="nucleotide sequence ID" value="NZ_JBHSZO010000053.1"/>
</dbReference>
<evidence type="ECO:0000313" key="2">
    <source>
        <dbReference type="EMBL" id="MFC7221174.1"/>
    </source>
</evidence>
<evidence type="ECO:0000259" key="1">
    <source>
        <dbReference type="Pfam" id="PF05685"/>
    </source>
</evidence>